<dbReference type="Proteomes" id="UP000501690">
    <property type="component" value="Linkage Group LG4"/>
</dbReference>
<gene>
    <name evidence="1" type="ORF">DEO72_LG4g882</name>
</gene>
<evidence type="ECO:0000313" key="1">
    <source>
        <dbReference type="EMBL" id="QCD89930.1"/>
    </source>
</evidence>
<reference evidence="1 2" key="1">
    <citation type="submission" date="2019-04" db="EMBL/GenBank/DDBJ databases">
        <title>An improved genome assembly and genetic linkage map for asparagus bean, Vigna unguiculata ssp. sesquipedialis.</title>
        <authorList>
            <person name="Xia Q."/>
            <person name="Zhang R."/>
            <person name="Dong Y."/>
        </authorList>
    </citation>
    <scope>NUCLEOTIDE SEQUENCE [LARGE SCALE GENOMIC DNA]</scope>
    <source>
        <tissue evidence="1">Leaf</tissue>
    </source>
</reference>
<dbReference type="AlphaFoldDB" id="A0A4D6LN17"/>
<accession>A0A4D6LN17</accession>
<protein>
    <submittedName>
        <fullName evidence="1">Uncharacterized protein</fullName>
    </submittedName>
</protein>
<sequence length="139" mass="15765">MVHRMGRGGRKSQNQKFRINKIGNLGYKSGEMEPQLKLGTYLSSRWSWRSESSANRSLTVAPLFSRWSWTLFSPNSERRGGCQGGGEEKRVWLATTTWWPVCFAVASGDVARADNGNRRERVRGGRDWVGGWGAQTERQ</sequence>
<organism evidence="1 2">
    <name type="scientific">Vigna unguiculata</name>
    <name type="common">Cowpea</name>
    <dbReference type="NCBI Taxonomy" id="3917"/>
    <lineage>
        <taxon>Eukaryota</taxon>
        <taxon>Viridiplantae</taxon>
        <taxon>Streptophyta</taxon>
        <taxon>Embryophyta</taxon>
        <taxon>Tracheophyta</taxon>
        <taxon>Spermatophyta</taxon>
        <taxon>Magnoliopsida</taxon>
        <taxon>eudicotyledons</taxon>
        <taxon>Gunneridae</taxon>
        <taxon>Pentapetalae</taxon>
        <taxon>rosids</taxon>
        <taxon>fabids</taxon>
        <taxon>Fabales</taxon>
        <taxon>Fabaceae</taxon>
        <taxon>Papilionoideae</taxon>
        <taxon>50 kb inversion clade</taxon>
        <taxon>NPAAA clade</taxon>
        <taxon>indigoferoid/millettioid clade</taxon>
        <taxon>Phaseoleae</taxon>
        <taxon>Vigna</taxon>
    </lineage>
</organism>
<evidence type="ECO:0000313" key="2">
    <source>
        <dbReference type="Proteomes" id="UP000501690"/>
    </source>
</evidence>
<name>A0A4D6LN17_VIGUN</name>
<keyword evidence="2" id="KW-1185">Reference proteome</keyword>
<dbReference type="EMBL" id="CP039348">
    <property type="protein sequence ID" value="QCD89930.1"/>
    <property type="molecule type" value="Genomic_DNA"/>
</dbReference>
<proteinExistence type="predicted"/>